<name>A0A433RVJ7_9BACL</name>
<dbReference type="PRINTS" id="PR00474">
    <property type="entry name" value="GLU5KINASE"/>
</dbReference>
<feature type="binding site" evidence="9">
    <location>
        <position position="166"/>
    </location>
    <ligand>
        <name>substrate</name>
    </ligand>
</feature>
<evidence type="ECO:0000256" key="6">
    <source>
        <dbReference type="ARBA" id="ARBA00022777"/>
    </source>
</evidence>
<dbReference type="AlphaFoldDB" id="A0A433RVJ7"/>
<comment type="similarity">
    <text evidence="9">Belongs to the acetylglutamate kinase family. ArgB subfamily.</text>
</comment>
<protein>
    <recommendedName>
        <fullName evidence="9">Acetylglutamate kinase</fullName>
        <ecNumber evidence="9">2.7.2.8</ecNumber>
    </recommendedName>
    <alternativeName>
        <fullName evidence="9">N-acetyl-L-glutamate 5-phosphotransferase</fullName>
    </alternativeName>
    <alternativeName>
        <fullName evidence="9">NAG kinase</fullName>
        <shortName evidence="9">NAGK</shortName>
    </alternativeName>
</protein>
<comment type="function">
    <text evidence="9">Catalyzes the ATP-dependent phosphorylation of N-acetyl-L-glutamate.</text>
</comment>
<keyword evidence="5 9" id="KW-0547">Nucleotide-binding</keyword>
<dbReference type="Proteomes" id="UP000288623">
    <property type="component" value="Unassembled WGS sequence"/>
</dbReference>
<accession>A0A433RVJ7</accession>
<evidence type="ECO:0000256" key="2">
    <source>
        <dbReference type="ARBA" id="ARBA00022571"/>
    </source>
</evidence>
<evidence type="ECO:0000256" key="9">
    <source>
        <dbReference type="HAMAP-Rule" id="MF_00082"/>
    </source>
</evidence>
<evidence type="ECO:0000259" key="10">
    <source>
        <dbReference type="Pfam" id="PF00696"/>
    </source>
</evidence>
<dbReference type="EC" id="2.7.2.8" evidence="9"/>
<dbReference type="Gene3D" id="3.40.1160.10">
    <property type="entry name" value="Acetylglutamate kinase-like"/>
    <property type="match status" value="1"/>
</dbReference>
<keyword evidence="2 9" id="KW-0055">Arginine biosynthesis</keyword>
<dbReference type="PIRSF" id="PIRSF000728">
    <property type="entry name" value="NAGK"/>
    <property type="match status" value="1"/>
</dbReference>
<sequence>MTTYKSTQPTAHKKLVIKLGGSMLASLTDTFFDEIKKLKAAGAEIVIVHGGGPAINQALKERKINTYTHNGIRVTNEDAISIVTGTLIGTVNPYLTGRLNRAGIPAVGLNGEDGTLIECTYLDQDTYGYVGHIESINIDLLEQLQKIDYIPVVACIGATIDGTALNINGDTVASEIALEWGADELLLVTDTPGVKFHEETVEELTPEQIDLWILSGDIYGGMIPKVRAAVECLESGIPQVNIVNDSLEGTSILGKKVLV</sequence>
<dbReference type="InterPro" id="IPR037528">
    <property type="entry name" value="ArgB"/>
</dbReference>
<keyword evidence="12" id="KW-1185">Reference proteome</keyword>
<keyword evidence="7 9" id="KW-0067">ATP-binding</keyword>
<keyword evidence="4 9" id="KW-0808">Transferase</keyword>
<evidence type="ECO:0000313" key="12">
    <source>
        <dbReference type="Proteomes" id="UP000288623"/>
    </source>
</evidence>
<keyword evidence="9" id="KW-0963">Cytoplasm</keyword>
<dbReference type="PANTHER" id="PTHR23342">
    <property type="entry name" value="N-ACETYLGLUTAMATE SYNTHASE"/>
    <property type="match status" value="1"/>
</dbReference>
<dbReference type="OrthoDB" id="9803155at2"/>
<dbReference type="PANTHER" id="PTHR23342:SF0">
    <property type="entry name" value="N-ACETYLGLUTAMATE SYNTHASE, MITOCHONDRIAL"/>
    <property type="match status" value="1"/>
</dbReference>
<comment type="catalytic activity">
    <reaction evidence="8 9">
        <text>N-acetyl-L-glutamate + ATP = N-acetyl-L-glutamyl 5-phosphate + ADP</text>
        <dbReference type="Rhea" id="RHEA:14629"/>
        <dbReference type="ChEBI" id="CHEBI:30616"/>
        <dbReference type="ChEBI" id="CHEBI:44337"/>
        <dbReference type="ChEBI" id="CHEBI:57936"/>
        <dbReference type="ChEBI" id="CHEBI:456216"/>
        <dbReference type="EC" id="2.7.2.8"/>
    </reaction>
</comment>
<evidence type="ECO:0000256" key="1">
    <source>
        <dbReference type="ARBA" id="ARBA00004828"/>
    </source>
</evidence>
<dbReference type="SUPFAM" id="SSF53633">
    <property type="entry name" value="Carbamate kinase-like"/>
    <property type="match status" value="1"/>
</dbReference>
<dbReference type="UniPathway" id="UPA00068">
    <property type="reaction ID" value="UER00107"/>
</dbReference>
<dbReference type="InterPro" id="IPR036393">
    <property type="entry name" value="AceGlu_kinase-like_sf"/>
</dbReference>
<dbReference type="NCBIfam" id="TIGR00761">
    <property type="entry name" value="argB"/>
    <property type="match status" value="1"/>
</dbReference>
<dbReference type="InterPro" id="IPR001048">
    <property type="entry name" value="Asp/Glu/Uridylate_kinase"/>
</dbReference>
<evidence type="ECO:0000313" key="11">
    <source>
        <dbReference type="EMBL" id="RUS57295.1"/>
    </source>
</evidence>
<evidence type="ECO:0000256" key="5">
    <source>
        <dbReference type="ARBA" id="ARBA00022741"/>
    </source>
</evidence>
<dbReference type="RefSeq" id="WP_126990195.1">
    <property type="nucleotide sequence ID" value="NZ_JTFC01000026.1"/>
</dbReference>
<gene>
    <name evidence="9" type="primary">argB</name>
    <name evidence="11" type="ORF">QI30_06870</name>
</gene>
<dbReference type="HAMAP" id="MF_00082">
    <property type="entry name" value="ArgB"/>
    <property type="match status" value="1"/>
</dbReference>
<evidence type="ECO:0000256" key="3">
    <source>
        <dbReference type="ARBA" id="ARBA00022605"/>
    </source>
</evidence>
<dbReference type="CDD" id="cd04238">
    <property type="entry name" value="AAK_NAGK-like"/>
    <property type="match status" value="1"/>
</dbReference>
<feature type="domain" description="Aspartate/glutamate/uridylate kinase" evidence="10">
    <location>
        <begin position="13"/>
        <end position="243"/>
    </location>
</feature>
<dbReference type="InterPro" id="IPR004662">
    <property type="entry name" value="AcgluKinase_fam"/>
</dbReference>
<keyword evidence="6 9" id="KW-0418">Kinase</keyword>
<evidence type="ECO:0000256" key="4">
    <source>
        <dbReference type="ARBA" id="ARBA00022679"/>
    </source>
</evidence>
<feature type="site" description="Transition state stabilizer" evidence="9">
    <location>
        <position position="18"/>
    </location>
</feature>
<proteinExistence type="inferred from homology"/>
<dbReference type="Pfam" id="PF00696">
    <property type="entry name" value="AA_kinase"/>
    <property type="match status" value="1"/>
</dbReference>
<reference evidence="11 12" key="1">
    <citation type="submission" date="2014-11" db="EMBL/GenBank/DDBJ databases">
        <title>Genome sequence and analysis of novel Kurthia sp.</title>
        <authorList>
            <person name="Lawson J.N."/>
            <person name="Gonzalez J.E."/>
            <person name="Rinauldi L."/>
            <person name="Xuan Z."/>
            <person name="Firman A."/>
            <person name="Shaddox L."/>
            <person name="Trudeau A."/>
            <person name="Shah S."/>
            <person name="Reiman D."/>
        </authorList>
    </citation>
    <scope>NUCLEOTIDE SEQUENCE [LARGE SCALE GENOMIC DNA]</scope>
    <source>
        <strain evidence="11 12">3B1D</strain>
    </source>
</reference>
<dbReference type="GO" id="GO:0003991">
    <property type="term" value="F:acetylglutamate kinase activity"/>
    <property type="evidence" value="ECO:0007669"/>
    <property type="project" value="UniProtKB-UniRule"/>
</dbReference>
<evidence type="ECO:0000256" key="7">
    <source>
        <dbReference type="ARBA" id="ARBA00022840"/>
    </source>
</evidence>
<dbReference type="InterPro" id="IPR001057">
    <property type="entry name" value="Glu/AcGlu_kinase"/>
</dbReference>
<dbReference type="GO" id="GO:0005524">
    <property type="term" value="F:ATP binding"/>
    <property type="evidence" value="ECO:0007669"/>
    <property type="project" value="UniProtKB-UniRule"/>
</dbReference>
<feature type="site" description="Transition state stabilizer" evidence="9">
    <location>
        <position position="225"/>
    </location>
</feature>
<comment type="caution">
    <text evidence="11">The sequence shown here is derived from an EMBL/GenBank/DDBJ whole genome shotgun (WGS) entry which is preliminary data.</text>
</comment>
<feature type="binding site" evidence="9">
    <location>
        <begin position="51"/>
        <end position="52"/>
    </location>
    <ligand>
        <name>substrate</name>
    </ligand>
</feature>
<comment type="subcellular location">
    <subcellularLocation>
        <location evidence="9">Cytoplasm</location>
    </subcellularLocation>
</comment>
<evidence type="ECO:0000256" key="8">
    <source>
        <dbReference type="ARBA" id="ARBA00048141"/>
    </source>
</evidence>
<comment type="pathway">
    <text evidence="1 9">Amino-acid biosynthesis; L-arginine biosynthesis; N(2)-acetyl-L-ornithine from L-glutamate: step 2/4.</text>
</comment>
<keyword evidence="3 9" id="KW-0028">Amino-acid biosynthesis</keyword>
<organism evidence="11 12">
    <name type="scientific">Candidatus Kurthia intestinigallinarum</name>
    <dbReference type="NCBI Taxonomy" id="1562256"/>
    <lineage>
        <taxon>Bacteria</taxon>
        <taxon>Bacillati</taxon>
        <taxon>Bacillota</taxon>
        <taxon>Bacilli</taxon>
        <taxon>Bacillales</taxon>
        <taxon>Caryophanaceae</taxon>
        <taxon>Kurthia</taxon>
    </lineage>
</organism>
<dbReference type="EMBL" id="JTFC01000026">
    <property type="protein sequence ID" value="RUS57295.1"/>
    <property type="molecule type" value="Genomic_DNA"/>
</dbReference>
<dbReference type="GO" id="GO:0005737">
    <property type="term" value="C:cytoplasm"/>
    <property type="evidence" value="ECO:0007669"/>
    <property type="project" value="UniProtKB-SubCell"/>
</dbReference>
<feature type="binding site" evidence="9">
    <location>
        <position position="73"/>
    </location>
    <ligand>
        <name>substrate</name>
    </ligand>
</feature>
<dbReference type="GO" id="GO:0042450">
    <property type="term" value="P:L-arginine biosynthetic process via ornithine"/>
    <property type="evidence" value="ECO:0007669"/>
    <property type="project" value="UniProtKB-UniRule"/>
</dbReference>